<protein>
    <submittedName>
        <fullName evidence="1">Uncharacterized protein</fullName>
    </submittedName>
</protein>
<organism evidence="1 2">
    <name type="scientific">Methylobacterium longum</name>
    <dbReference type="NCBI Taxonomy" id="767694"/>
    <lineage>
        <taxon>Bacteria</taxon>
        <taxon>Pseudomonadati</taxon>
        <taxon>Pseudomonadota</taxon>
        <taxon>Alphaproteobacteria</taxon>
        <taxon>Hyphomicrobiales</taxon>
        <taxon>Methylobacteriaceae</taxon>
        <taxon>Methylobacterium</taxon>
    </lineage>
</organism>
<proteinExistence type="predicted"/>
<evidence type="ECO:0000313" key="1">
    <source>
        <dbReference type="EMBL" id="MDN3573742.1"/>
    </source>
</evidence>
<gene>
    <name evidence="1" type="ORF">QWZ18_24385</name>
</gene>
<evidence type="ECO:0000313" key="2">
    <source>
        <dbReference type="Proteomes" id="UP001244297"/>
    </source>
</evidence>
<dbReference type="RefSeq" id="WP_238287337.1">
    <property type="nucleotide sequence ID" value="NZ_BPQS01000009.1"/>
</dbReference>
<reference evidence="2" key="1">
    <citation type="journal article" date="2019" name="Int. J. Syst. Evol. Microbiol.">
        <title>The Global Catalogue of Microorganisms (GCM) 10K type strain sequencing project: providing services to taxonomists for standard genome sequencing and annotation.</title>
        <authorList>
            <consortium name="The Broad Institute Genomics Platform"/>
            <consortium name="The Broad Institute Genome Sequencing Center for Infectious Disease"/>
            <person name="Wu L."/>
            <person name="Ma J."/>
        </authorList>
    </citation>
    <scope>NUCLEOTIDE SEQUENCE [LARGE SCALE GENOMIC DNA]</scope>
    <source>
        <strain evidence="2">CECT 7806</strain>
    </source>
</reference>
<name>A0ABT8AUX4_9HYPH</name>
<dbReference type="Proteomes" id="UP001244297">
    <property type="component" value="Unassembled WGS sequence"/>
</dbReference>
<accession>A0ABT8AUX4</accession>
<keyword evidence="2" id="KW-1185">Reference proteome</keyword>
<sequence>MHLHRRSDLRVGAYGTDIVAPAIASPDGWIALLRQRLDAKIPRGAHADWIAFLDARNAQGDEKALAIARACRDLQFTATALGQVEAG</sequence>
<dbReference type="EMBL" id="JAUFPT010000082">
    <property type="protein sequence ID" value="MDN3573742.1"/>
    <property type="molecule type" value="Genomic_DNA"/>
</dbReference>
<comment type="caution">
    <text evidence="1">The sequence shown here is derived from an EMBL/GenBank/DDBJ whole genome shotgun (WGS) entry which is preliminary data.</text>
</comment>